<accession>A0ABW3JGM9</accession>
<evidence type="ECO:0000313" key="3">
    <source>
        <dbReference type="Proteomes" id="UP001597061"/>
    </source>
</evidence>
<dbReference type="Pfam" id="PF00535">
    <property type="entry name" value="Glycos_transf_2"/>
    <property type="match status" value="1"/>
</dbReference>
<organism evidence="2 3">
    <name type="scientific">Mariniflexile jejuense</name>
    <dbReference type="NCBI Taxonomy" id="1173582"/>
    <lineage>
        <taxon>Bacteria</taxon>
        <taxon>Pseudomonadati</taxon>
        <taxon>Bacteroidota</taxon>
        <taxon>Flavobacteriia</taxon>
        <taxon>Flavobacteriales</taxon>
        <taxon>Flavobacteriaceae</taxon>
        <taxon>Mariniflexile</taxon>
    </lineage>
</organism>
<dbReference type="PANTHER" id="PTHR22916:SF3">
    <property type="entry name" value="UDP-GLCNAC:BETAGAL BETA-1,3-N-ACETYLGLUCOSAMINYLTRANSFERASE-LIKE PROTEIN 1"/>
    <property type="match status" value="1"/>
</dbReference>
<gene>
    <name evidence="2" type="ORF">ACFQ1R_05535</name>
</gene>
<comment type="caution">
    <text evidence="2">The sequence shown here is derived from an EMBL/GenBank/DDBJ whole genome shotgun (WGS) entry which is preliminary data.</text>
</comment>
<dbReference type="InterPro" id="IPR001173">
    <property type="entry name" value="Glyco_trans_2-like"/>
</dbReference>
<evidence type="ECO:0000313" key="2">
    <source>
        <dbReference type="EMBL" id="MFD0989548.1"/>
    </source>
</evidence>
<keyword evidence="3" id="KW-1185">Reference proteome</keyword>
<dbReference type="Gene3D" id="3.90.550.10">
    <property type="entry name" value="Spore Coat Polysaccharide Biosynthesis Protein SpsA, Chain A"/>
    <property type="match status" value="1"/>
</dbReference>
<dbReference type="PANTHER" id="PTHR22916">
    <property type="entry name" value="GLYCOSYLTRANSFERASE"/>
    <property type="match status" value="1"/>
</dbReference>
<evidence type="ECO:0000259" key="1">
    <source>
        <dbReference type="Pfam" id="PF00535"/>
    </source>
</evidence>
<dbReference type="RefSeq" id="WP_379925125.1">
    <property type="nucleotide sequence ID" value="NZ_JBHTJI010000001.1"/>
</dbReference>
<sequence>MKQKPRISILITHYNRPDDLLKCINAIRQINIEDSEIVVSDDGSDLETITEIETFGIDKLIKSKENKGLAANINKGIAACEGDYILYCQEDFMLNPKINLLLPECITLLESNCADLVRFTSNFKFNKLIKLTNSMSLIPKFSFKNFTQNYYQYSDHPFITKKSFYNTYGFYLENTSGRYGETEYGIRICNSNAKIAITNETLASTIEGSQSILIHEFKPKTIKITPSKSLLKLARAFRLYFEWVFYNKTKRGLISYKNARKQT</sequence>
<proteinExistence type="predicted"/>
<dbReference type="Proteomes" id="UP001597061">
    <property type="component" value="Unassembled WGS sequence"/>
</dbReference>
<reference evidence="3" key="1">
    <citation type="journal article" date="2019" name="Int. J. Syst. Evol. Microbiol.">
        <title>The Global Catalogue of Microorganisms (GCM) 10K type strain sequencing project: providing services to taxonomists for standard genome sequencing and annotation.</title>
        <authorList>
            <consortium name="The Broad Institute Genomics Platform"/>
            <consortium name="The Broad Institute Genome Sequencing Center for Infectious Disease"/>
            <person name="Wu L."/>
            <person name="Ma J."/>
        </authorList>
    </citation>
    <scope>NUCLEOTIDE SEQUENCE [LARGE SCALE GENOMIC DNA]</scope>
    <source>
        <strain evidence="3">CCUG 62414</strain>
    </source>
</reference>
<feature type="domain" description="Glycosyltransferase 2-like" evidence="1">
    <location>
        <begin position="8"/>
        <end position="125"/>
    </location>
</feature>
<dbReference type="InterPro" id="IPR029044">
    <property type="entry name" value="Nucleotide-diphossugar_trans"/>
</dbReference>
<dbReference type="SUPFAM" id="SSF53448">
    <property type="entry name" value="Nucleotide-diphospho-sugar transferases"/>
    <property type="match status" value="1"/>
</dbReference>
<name>A0ABW3JGM9_9FLAO</name>
<dbReference type="EMBL" id="JBHTJI010000001">
    <property type="protein sequence ID" value="MFD0989548.1"/>
    <property type="molecule type" value="Genomic_DNA"/>
</dbReference>
<protein>
    <submittedName>
        <fullName evidence="2">Glycosyltransferase family 2 protein</fullName>
    </submittedName>
</protein>
<dbReference type="CDD" id="cd00761">
    <property type="entry name" value="Glyco_tranf_GTA_type"/>
    <property type="match status" value="1"/>
</dbReference>